<dbReference type="InterPro" id="IPR012340">
    <property type="entry name" value="NA-bd_OB-fold"/>
</dbReference>
<dbReference type="EMBL" id="JBEDUW010000002">
    <property type="protein sequence ID" value="KAK9946781.1"/>
    <property type="molecule type" value="Genomic_DNA"/>
</dbReference>
<keyword evidence="7" id="KW-0234">DNA repair</keyword>
<proteinExistence type="inferred from homology"/>
<dbReference type="GO" id="GO:0003697">
    <property type="term" value="F:single-stranded DNA binding"/>
    <property type="evidence" value="ECO:0007669"/>
    <property type="project" value="TreeGrafter"/>
</dbReference>
<dbReference type="InterPro" id="IPR004365">
    <property type="entry name" value="NA-bd_OB_tRNA"/>
</dbReference>
<dbReference type="GO" id="GO:0006260">
    <property type="term" value="P:DNA replication"/>
    <property type="evidence" value="ECO:0007669"/>
    <property type="project" value="UniProtKB-KW"/>
</dbReference>
<dbReference type="GO" id="GO:0005662">
    <property type="term" value="C:DNA replication factor A complex"/>
    <property type="evidence" value="ECO:0007669"/>
    <property type="project" value="TreeGrafter"/>
</dbReference>
<comment type="subcellular location">
    <subcellularLocation>
        <location evidence="1">Nucleus</location>
    </subcellularLocation>
</comment>
<evidence type="ECO:0008006" key="14">
    <source>
        <dbReference type="Google" id="ProtNLM"/>
    </source>
</evidence>
<evidence type="ECO:0000259" key="10">
    <source>
        <dbReference type="Pfam" id="PF01336"/>
    </source>
</evidence>
<keyword evidence="8" id="KW-0539">Nucleus</keyword>
<feature type="domain" description="Replication protein A C-terminal" evidence="11">
    <location>
        <begin position="165"/>
        <end position="275"/>
    </location>
</feature>
<evidence type="ECO:0000259" key="11">
    <source>
        <dbReference type="Pfam" id="PF08784"/>
    </source>
</evidence>
<dbReference type="GO" id="GO:0035861">
    <property type="term" value="C:site of double-strand break"/>
    <property type="evidence" value="ECO:0007669"/>
    <property type="project" value="TreeGrafter"/>
</dbReference>
<reference evidence="12 13" key="1">
    <citation type="journal article" date="2023" name="G3 (Bethesda)">
        <title>A chromosome-length genome assembly and annotation of blackberry (Rubus argutus, cv. 'Hillquist').</title>
        <authorList>
            <person name="Bruna T."/>
            <person name="Aryal R."/>
            <person name="Dudchenko O."/>
            <person name="Sargent D.J."/>
            <person name="Mead D."/>
            <person name="Buti M."/>
            <person name="Cavallini A."/>
            <person name="Hytonen T."/>
            <person name="Andres J."/>
            <person name="Pham M."/>
            <person name="Weisz D."/>
            <person name="Mascagni F."/>
            <person name="Usai G."/>
            <person name="Natali L."/>
            <person name="Bassil N."/>
            <person name="Fernandez G.E."/>
            <person name="Lomsadze A."/>
            <person name="Armour M."/>
            <person name="Olukolu B."/>
            <person name="Poorten T."/>
            <person name="Britton C."/>
            <person name="Davik J."/>
            <person name="Ashrafi H."/>
            <person name="Aiden E.L."/>
            <person name="Borodovsky M."/>
            <person name="Worthington M."/>
        </authorList>
    </citation>
    <scope>NUCLEOTIDE SEQUENCE [LARGE SCALE GENOMIC DNA]</scope>
    <source>
        <strain evidence="12">PI 553951</strain>
    </source>
</reference>
<evidence type="ECO:0000256" key="2">
    <source>
        <dbReference type="ARBA" id="ARBA00007815"/>
    </source>
</evidence>
<comment type="similarity">
    <text evidence="2">Belongs to the replication factor A protein 2 family.</text>
</comment>
<evidence type="ECO:0000256" key="8">
    <source>
        <dbReference type="ARBA" id="ARBA00023242"/>
    </source>
</evidence>
<dbReference type="Gene3D" id="1.10.10.10">
    <property type="entry name" value="Winged helix-like DNA-binding domain superfamily/Winged helix DNA-binding domain"/>
    <property type="match status" value="1"/>
</dbReference>
<evidence type="ECO:0000256" key="6">
    <source>
        <dbReference type="ARBA" id="ARBA00023172"/>
    </source>
</evidence>
<evidence type="ECO:0000256" key="9">
    <source>
        <dbReference type="SAM" id="MobiDB-lite"/>
    </source>
</evidence>
<dbReference type="PANTHER" id="PTHR13989">
    <property type="entry name" value="REPLICATION PROTEIN A-RELATED"/>
    <property type="match status" value="1"/>
</dbReference>
<evidence type="ECO:0000313" key="12">
    <source>
        <dbReference type="EMBL" id="KAK9946781.1"/>
    </source>
</evidence>
<dbReference type="GO" id="GO:0000781">
    <property type="term" value="C:chromosome, telomeric region"/>
    <property type="evidence" value="ECO:0007669"/>
    <property type="project" value="TreeGrafter"/>
</dbReference>
<dbReference type="Gene3D" id="2.40.50.140">
    <property type="entry name" value="Nucleic acid-binding proteins"/>
    <property type="match status" value="1"/>
</dbReference>
<evidence type="ECO:0000256" key="7">
    <source>
        <dbReference type="ARBA" id="ARBA00023204"/>
    </source>
</evidence>
<dbReference type="PANTHER" id="PTHR13989:SF34">
    <property type="entry name" value="REPLICATION PROTEIN A 32 KDA SUBUNIT A"/>
    <property type="match status" value="1"/>
</dbReference>
<evidence type="ECO:0000256" key="5">
    <source>
        <dbReference type="ARBA" id="ARBA00023125"/>
    </source>
</evidence>
<dbReference type="CDD" id="cd04478">
    <property type="entry name" value="RPA2_DBD_D"/>
    <property type="match status" value="1"/>
</dbReference>
<dbReference type="InterPro" id="IPR040260">
    <property type="entry name" value="RFA2-like"/>
</dbReference>
<evidence type="ECO:0000256" key="4">
    <source>
        <dbReference type="ARBA" id="ARBA00022763"/>
    </source>
</evidence>
<feature type="compositionally biased region" description="Polar residues" evidence="9">
    <location>
        <begin position="20"/>
        <end position="34"/>
    </location>
</feature>
<keyword evidence="13" id="KW-1185">Reference proteome</keyword>
<evidence type="ECO:0000256" key="3">
    <source>
        <dbReference type="ARBA" id="ARBA00022705"/>
    </source>
</evidence>
<feature type="region of interest" description="Disordered" evidence="9">
    <location>
        <begin position="19"/>
        <end position="42"/>
    </location>
</feature>
<sequence length="281" mass="30914">MFSGSSQFDPASAFGGGGFMSSQATQVGDSNPSAARNRESQGLVPVTVKQISEAHQPGDEKSNFVISGADVANVSVVGLVFEKAERNTDVGFTVDDGTGRIKCRRWVNENFDSKEMEEIQDGMYVRVNGHLKAFQGIRQIVAFSVRPVKNFDEVAFHYIECIYNHLQASKLQKLQGNAVNQSQPMESSLYTPVKSEPTGYQMAPSNHFSGQFSVDGRKSAHELILEYLLQPSIIVNDKGISTDELSLHLKLPMDKILDGIRSLEEEGAIYSTIDESHFKAT</sequence>
<dbReference type="SUPFAM" id="SSF46785">
    <property type="entry name" value="Winged helix' DNA-binding domain"/>
    <property type="match status" value="1"/>
</dbReference>
<dbReference type="Pfam" id="PF01336">
    <property type="entry name" value="tRNA_anti-codon"/>
    <property type="match status" value="1"/>
</dbReference>
<dbReference type="InterPro" id="IPR036388">
    <property type="entry name" value="WH-like_DNA-bd_sf"/>
</dbReference>
<dbReference type="Pfam" id="PF08784">
    <property type="entry name" value="RPA_C"/>
    <property type="match status" value="1"/>
</dbReference>
<gene>
    <name evidence="12" type="ORF">M0R45_012227</name>
</gene>
<dbReference type="InterPro" id="IPR014646">
    <property type="entry name" value="Rfa2/RPA32"/>
</dbReference>
<accession>A0AAW1YF77</accession>
<organism evidence="12 13">
    <name type="scientific">Rubus argutus</name>
    <name type="common">Southern blackberry</name>
    <dbReference type="NCBI Taxonomy" id="59490"/>
    <lineage>
        <taxon>Eukaryota</taxon>
        <taxon>Viridiplantae</taxon>
        <taxon>Streptophyta</taxon>
        <taxon>Embryophyta</taxon>
        <taxon>Tracheophyta</taxon>
        <taxon>Spermatophyta</taxon>
        <taxon>Magnoliopsida</taxon>
        <taxon>eudicotyledons</taxon>
        <taxon>Gunneridae</taxon>
        <taxon>Pentapetalae</taxon>
        <taxon>rosids</taxon>
        <taxon>fabids</taxon>
        <taxon>Rosales</taxon>
        <taxon>Rosaceae</taxon>
        <taxon>Rosoideae</taxon>
        <taxon>Rosoideae incertae sedis</taxon>
        <taxon>Rubus</taxon>
    </lineage>
</organism>
<dbReference type="GO" id="GO:0000724">
    <property type="term" value="P:double-strand break repair via homologous recombination"/>
    <property type="evidence" value="ECO:0007669"/>
    <property type="project" value="TreeGrafter"/>
</dbReference>
<keyword evidence="4" id="KW-0227">DNA damage</keyword>
<dbReference type="InterPro" id="IPR036390">
    <property type="entry name" value="WH_DNA-bd_sf"/>
</dbReference>
<comment type="caution">
    <text evidence="12">The sequence shown here is derived from an EMBL/GenBank/DDBJ whole genome shotgun (WGS) entry which is preliminary data.</text>
</comment>
<name>A0AAW1YF77_RUBAR</name>
<dbReference type="PIRSF" id="PIRSF036949">
    <property type="entry name" value="RPA32"/>
    <property type="match status" value="1"/>
</dbReference>
<dbReference type="GO" id="GO:0006289">
    <property type="term" value="P:nucleotide-excision repair"/>
    <property type="evidence" value="ECO:0007669"/>
    <property type="project" value="TreeGrafter"/>
</dbReference>
<evidence type="ECO:0000313" key="13">
    <source>
        <dbReference type="Proteomes" id="UP001457282"/>
    </source>
</evidence>
<evidence type="ECO:0000256" key="1">
    <source>
        <dbReference type="ARBA" id="ARBA00004123"/>
    </source>
</evidence>
<dbReference type="AlphaFoldDB" id="A0AAW1YF77"/>
<dbReference type="FunFam" id="2.40.50.140:FF:000184">
    <property type="entry name" value="replication protein A 32 kDa subunit A-like"/>
    <property type="match status" value="1"/>
</dbReference>
<dbReference type="InterPro" id="IPR014892">
    <property type="entry name" value="RPA_C"/>
</dbReference>
<dbReference type="Proteomes" id="UP001457282">
    <property type="component" value="Unassembled WGS sequence"/>
</dbReference>
<protein>
    <recommendedName>
        <fullName evidence="14">Replication protein A 32 kDa subunit</fullName>
    </recommendedName>
</protein>
<keyword evidence="6" id="KW-0233">DNA recombination</keyword>
<feature type="domain" description="OB" evidence="10">
    <location>
        <begin position="74"/>
        <end position="147"/>
    </location>
</feature>
<dbReference type="SUPFAM" id="SSF50249">
    <property type="entry name" value="Nucleic acid-binding proteins"/>
    <property type="match status" value="1"/>
</dbReference>
<keyword evidence="5" id="KW-0238">DNA-binding</keyword>
<keyword evidence="3" id="KW-0235">DNA replication</keyword>